<proteinExistence type="predicted"/>
<accession>A0AAJ0G181</accession>
<sequence length="272" mass="30781">MELWRRNIPVLVDPTFGPDFSTSLYETIQNRVASPMQVLDCADNDGLDTTFLKVEKHSGDAKIFGPENLIGYRESVRGLPRSGTDIRQSVSDVATALTHLARFKQILELRHEASQDQPPFSVLLHPKGLPPGTVHVQDDQEFRFQFKIQSQDELYITVINLGPGFHIKQLFPGQDSPEKLHPGLQRSFSIRMEIPEQLRIEGAVVSGITHREIIRIVVTKGGELSWKSLDMPVIWHANPIEFKGETSPGRCASLVSELEWWIQDVEIWINPT</sequence>
<reference evidence="1" key="1">
    <citation type="submission" date="2023-06" db="EMBL/GenBank/DDBJ databases">
        <title>Conoideocrella luteorostrata (Hypocreales: Clavicipitaceae), a potential biocontrol fungus for elongate hemlock scale in United States Christmas tree production areas.</title>
        <authorList>
            <person name="Barrett H."/>
            <person name="Lovett B."/>
            <person name="Macias A.M."/>
            <person name="Stajich J.E."/>
            <person name="Kasson M.T."/>
        </authorList>
    </citation>
    <scope>NUCLEOTIDE SEQUENCE</scope>
    <source>
        <strain evidence="1">ARSEF 14590</strain>
    </source>
</reference>
<dbReference type="EMBL" id="JASWJB010000029">
    <property type="protein sequence ID" value="KAK2609005.1"/>
    <property type="molecule type" value="Genomic_DNA"/>
</dbReference>
<dbReference type="Proteomes" id="UP001251528">
    <property type="component" value="Unassembled WGS sequence"/>
</dbReference>
<evidence type="ECO:0000313" key="2">
    <source>
        <dbReference type="Proteomes" id="UP001251528"/>
    </source>
</evidence>
<name>A0AAJ0G181_9HYPO</name>
<keyword evidence="2" id="KW-1185">Reference proteome</keyword>
<comment type="caution">
    <text evidence="1">The sequence shown here is derived from an EMBL/GenBank/DDBJ whole genome shotgun (WGS) entry which is preliminary data.</text>
</comment>
<gene>
    <name evidence="1" type="ORF">QQS21_002485</name>
</gene>
<evidence type="ECO:0000313" key="1">
    <source>
        <dbReference type="EMBL" id="KAK2609005.1"/>
    </source>
</evidence>
<dbReference type="AlphaFoldDB" id="A0AAJ0G181"/>
<organism evidence="1 2">
    <name type="scientific">Conoideocrella luteorostrata</name>
    <dbReference type="NCBI Taxonomy" id="1105319"/>
    <lineage>
        <taxon>Eukaryota</taxon>
        <taxon>Fungi</taxon>
        <taxon>Dikarya</taxon>
        <taxon>Ascomycota</taxon>
        <taxon>Pezizomycotina</taxon>
        <taxon>Sordariomycetes</taxon>
        <taxon>Hypocreomycetidae</taxon>
        <taxon>Hypocreales</taxon>
        <taxon>Clavicipitaceae</taxon>
        <taxon>Conoideocrella</taxon>
    </lineage>
</organism>
<protein>
    <submittedName>
        <fullName evidence="1">Uncharacterized protein</fullName>
    </submittedName>
</protein>